<keyword evidence="2" id="KW-0378">Hydrolase</keyword>
<gene>
    <name evidence="6" type="ORF">DCF82_13240</name>
</gene>
<evidence type="ECO:0000256" key="3">
    <source>
        <dbReference type="ARBA" id="ARBA00022806"/>
    </source>
</evidence>
<evidence type="ECO:0000313" key="6">
    <source>
        <dbReference type="EMBL" id="HAC28758.1"/>
    </source>
</evidence>
<dbReference type="GO" id="GO:0004386">
    <property type="term" value="F:helicase activity"/>
    <property type="evidence" value="ECO:0007669"/>
    <property type="project" value="UniProtKB-KW"/>
</dbReference>
<feature type="non-terminal residue" evidence="6">
    <location>
        <position position="63"/>
    </location>
</feature>
<keyword evidence="3" id="KW-0347">Helicase</keyword>
<comment type="caution">
    <text evidence="6">The sequence shown here is derived from an EMBL/GenBank/DDBJ whole genome shotgun (WGS) entry which is preliminary data.</text>
</comment>
<dbReference type="InterPro" id="IPR027417">
    <property type="entry name" value="P-loop_NTPase"/>
</dbReference>
<dbReference type="SUPFAM" id="SSF52540">
    <property type="entry name" value="P-loop containing nucleoside triphosphate hydrolases"/>
    <property type="match status" value="1"/>
</dbReference>
<organism evidence="6 7">
    <name type="scientific">Marinobacter nauticus</name>
    <name type="common">Marinobacter hydrocarbonoclasticus</name>
    <name type="synonym">Marinobacter aquaeolei</name>
    <dbReference type="NCBI Taxonomy" id="2743"/>
    <lineage>
        <taxon>Bacteria</taxon>
        <taxon>Pseudomonadati</taxon>
        <taxon>Pseudomonadota</taxon>
        <taxon>Gammaproteobacteria</taxon>
        <taxon>Pseudomonadales</taxon>
        <taxon>Marinobacteraceae</taxon>
        <taxon>Marinobacter</taxon>
    </lineage>
</organism>
<reference evidence="6 7" key="1">
    <citation type="journal article" date="2018" name="Nat. Biotechnol.">
        <title>A standardized bacterial taxonomy based on genome phylogeny substantially revises the tree of life.</title>
        <authorList>
            <person name="Parks D.H."/>
            <person name="Chuvochina M."/>
            <person name="Waite D.W."/>
            <person name="Rinke C."/>
            <person name="Skarshewski A."/>
            <person name="Chaumeil P.A."/>
            <person name="Hugenholtz P."/>
        </authorList>
    </citation>
    <scope>NUCLEOTIDE SEQUENCE [LARGE SCALE GENOMIC DNA]</scope>
    <source>
        <strain evidence="6">UBA9049</strain>
    </source>
</reference>
<sequence length="63" mass="7210">RQEIRNALAYLRLVHYHRDDAAFERVVNIPTRGIGAKSLQEIREYATGQGISLWESSERLLAA</sequence>
<keyword evidence="1" id="KW-0547">Nucleotide-binding</keyword>
<dbReference type="Pfam" id="PF13361">
    <property type="entry name" value="UvrD_C"/>
    <property type="match status" value="1"/>
</dbReference>
<proteinExistence type="predicted"/>
<evidence type="ECO:0000256" key="2">
    <source>
        <dbReference type="ARBA" id="ARBA00022801"/>
    </source>
</evidence>
<keyword evidence="4" id="KW-0067">ATP-binding</keyword>
<dbReference type="GO" id="GO:0016787">
    <property type="term" value="F:hydrolase activity"/>
    <property type="evidence" value="ECO:0007669"/>
    <property type="project" value="UniProtKB-KW"/>
</dbReference>
<feature type="non-terminal residue" evidence="6">
    <location>
        <position position="1"/>
    </location>
</feature>
<evidence type="ECO:0000256" key="4">
    <source>
        <dbReference type="ARBA" id="ARBA00022840"/>
    </source>
</evidence>
<name>A0A3B8WM87_MARNT</name>
<accession>A0A3B8WM87</accession>
<dbReference type="Proteomes" id="UP000261325">
    <property type="component" value="Unassembled WGS sequence"/>
</dbReference>
<dbReference type="EMBL" id="DLYI01000172">
    <property type="protein sequence ID" value="HAC28758.1"/>
    <property type="molecule type" value="Genomic_DNA"/>
</dbReference>
<dbReference type="AlphaFoldDB" id="A0A3B8WM87"/>
<protein>
    <recommendedName>
        <fullName evidence="5">UvrD-like helicase C-terminal domain-containing protein</fullName>
    </recommendedName>
</protein>
<dbReference type="InterPro" id="IPR014017">
    <property type="entry name" value="DNA_helicase_UvrD-like_C"/>
</dbReference>
<dbReference type="GO" id="GO:0005524">
    <property type="term" value="F:ATP binding"/>
    <property type="evidence" value="ECO:0007669"/>
    <property type="project" value="UniProtKB-KW"/>
</dbReference>
<evidence type="ECO:0000313" key="7">
    <source>
        <dbReference type="Proteomes" id="UP000261325"/>
    </source>
</evidence>
<dbReference type="Gene3D" id="1.10.486.10">
    <property type="entry name" value="PCRA, domain 4"/>
    <property type="match status" value="1"/>
</dbReference>
<feature type="domain" description="UvrD-like helicase C-terminal" evidence="5">
    <location>
        <begin position="1"/>
        <end position="53"/>
    </location>
</feature>
<evidence type="ECO:0000259" key="5">
    <source>
        <dbReference type="Pfam" id="PF13361"/>
    </source>
</evidence>
<evidence type="ECO:0000256" key="1">
    <source>
        <dbReference type="ARBA" id="ARBA00022741"/>
    </source>
</evidence>